<reference evidence="2 3" key="1">
    <citation type="journal article" date="2021" name="Elife">
        <title>Chloroplast acquisition without the gene transfer in kleptoplastic sea slugs, Plakobranchus ocellatus.</title>
        <authorList>
            <person name="Maeda T."/>
            <person name="Takahashi S."/>
            <person name="Yoshida T."/>
            <person name="Shimamura S."/>
            <person name="Takaki Y."/>
            <person name="Nagai Y."/>
            <person name="Toyoda A."/>
            <person name="Suzuki Y."/>
            <person name="Arimoto A."/>
            <person name="Ishii H."/>
            <person name="Satoh N."/>
            <person name="Nishiyama T."/>
            <person name="Hasebe M."/>
            <person name="Maruyama T."/>
            <person name="Minagawa J."/>
            <person name="Obokata J."/>
            <person name="Shigenobu S."/>
        </authorList>
    </citation>
    <scope>NUCLEOTIDE SEQUENCE [LARGE SCALE GENOMIC DNA]</scope>
</reference>
<evidence type="ECO:0000313" key="3">
    <source>
        <dbReference type="Proteomes" id="UP000762676"/>
    </source>
</evidence>
<accession>A0AAV4HXC9</accession>
<dbReference type="AlphaFoldDB" id="A0AAV4HXC9"/>
<gene>
    <name evidence="2" type="ORF">ElyMa_006442900</name>
</gene>
<comment type="caution">
    <text evidence="2">The sequence shown here is derived from an EMBL/GenBank/DDBJ whole genome shotgun (WGS) entry which is preliminary data.</text>
</comment>
<organism evidence="2 3">
    <name type="scientific">Elysia marginata</name>
    <dbReference type="NCBI Taxonomy" id="1093978"/>
    <lineage>
        <taxon>Eukaryota</taxon>
        <taxon>Metazoa</taxon>
        <taxon>Spiralia</taxon>
        <taxon>Lophotrochozoa</taxon>
        <taxon>Mollusca</taxon>
        <taxon>Gastropoda</taxon>
        <taxon>Heterobranchia</taxon>
        <taxon>Euthyneura</taxon>
        <taxon>Panpulmonata</taxon>
        <taxon>Sacoglossa</taxon>
        <taxon>Placobranchoidea</taxon>
        <taxon>Plakobranchidae</taxon>
        <taxon>Elysia</taxon>
    </lineage>
</organism>
<protein>
    <submittedName>
        <fullName evidence="2">Uncharacterized protein</fullName>
    </submittedName>
</protein>
<sequence length="86" mass="9023">MYSKLMRTAQRYDSDDAGRNDDDGGSDTDDDSGSDTDDDGGNDTDDDHDGGDSGPPLGSIANQGCRNVRSSKSKVLGLRKCVALHG</sequence>
<feature type="compositionally biased region" description="Polar residues" evidence="1">
    <location>
        <begin position="60"/>
        <end position="69"/>
    </location>
</feature>
<proteinExistence type="predicted"/>
<evidence type="ECO:0000256" key="1">
    <source>
        <dbReference type="SAM" id="MobiDB-lite"/>
    </source>
</evidence>
<name>A0AAV4HXC9_9GAST</name>
<dbReference type="EMBL" id="BMAT01012943">
    <property type="protein sequence ID" value="GFS02345.1"/>
    <property type="molecule type" value="Genomic_DNA"/>
</dbReference>
<keyword evidence="3" id="KW-1185">Reference proteome</keyword>
<feature type="compositionally biased region" description="Basic and acidic residues" evidence="1">
    <location>
        <begin position="10"/>
        <end position="22"/>
    </location>
</feature>
<dbReference type="Proteomes" id="UP000762676">
    <property type="component" value="Unassembled WGS sequence"/>
</dbReference>
<feature type="compositionally biased region" description="Acidic residues" evidence="1">
    <location>
        <begin position="23"/>
        <end position="49"/>
    </location>
</feature>
<feature type="region of interest" description="Disordered" evidence="1">
    <location>
        <begin position="1"/>
        <end position="69"/>
    </location>
</feature>
<evidence type="ECO:0000313" key="2">
    <source>
        <dbReference type="EMBL" id="GFS02345.1"/>
    </source>
</evidence>